<dbReference type="CDD" id="cd11723">
    <property type="entry name" value="YabN_N_like"/>
    <property type="match status" value="1"/>
</dbReference>
<protein>
    <submittedName>
        <fullName evidence="4">MazG nucleotide pyrophosphohydrolase domain-containing protein</fullName>
    </submittedName>
</protein>
<dbReference type="InterPro" id="IPR035996">
    <property type="entry name" value="4pyrrol_Methylase_sf"/>
</dbReference>
<dbReference type="EMBL" id="JBHLYQ010000003">
    <property type="protein sequence ID" value="MFC0080714.1"/>
    <property type="molecule type" value="Genomic_DNA"/>
</dbReference>
<sequence length="477" mass="50831">MPEATPPELVVVGLGPADGRWLPPAVREEAARCALLVLRTERHPSAAELAALARAEGAQVRSLDQHYETAGTLEEAYRAMVEDLVAEAARQPTCYAVPGSPLVAEATVRALRVDPRVRLQLVAAPSFLDLAWAALGVDPLEAGVRLVDAGDFAVEAAGQPGPFLVGQCDQPELLSAVKLAVAEWCELAGVEPPDGVLLHHLGLPDQLVVSVPWPELDRSVEPDHLTSLYVPRLAPTVSSEAARLEELVRELRTRCPWDREQTHGSLAPHLLEEAYEALEAVEAVARLLAEDPAEDHPDLPAAVDHLEEELGDLVFQVALHSRLAAERGWFTWADVLRRVHDKLVRRHPHVFGSETASSAEEVAAGWERRKLTEEGRSDPFAGIPSALPALAQAAKVLRRAAALPEAWASPHGGPGSAPGPDAPGPSGAEPARAADPAGAVGEALLSLVALAGQLGVDPEAALRAATARFRHQVERSR</sequence>
<comment type="caution">
    <text evidence="4">The sequence shown here is derived from an EMBL/GenBank/DDBJ whole genome shotgun (WGS) entry which is preliminary data.</text>
</comment>
<dbReference type="Proteomes" id="UP001589788">
    <property type="component" value="Unassembled WGS sequence"/>
</dbReference>
<evidence type="ECO:0000256" key="1">
    <source>
        <dbReference type="SAM" id="MobiDB-lite"/>
    </source>
</evidence>
<dbReference type="RefSeq" id="WP_377787196.1">
    <property type="nucleotide sequence ID" value="NZ_JBHLYQ010000003.1"/>
</dbReference>
<evidence type="ECO:0000259" key="3">
    <source>
        <dbReference type="Pfam" id="PF03819"/>
    </source>
</evidence>
<dbReference type="Pfam" id="PF03819">
    <property type="entry name" value="MazG"/>
    <property type="match status" value="1"/>
</dbReference>
<organism evidence="4 5">
    <name type="scientific">Aciditerrimonas ferrireducens</name>
    <dbReference type="NCBI Taxonomy" id="667306"/>
    <lineage>
        <taxon>Bacteria</taxon>
        <taxon>Bacillati</taxon>
        <taxon>Actinomycetota</taxon>
        <taxon>Acidimicrobiia</taxon>
        <taxon>Acidimicrobiales</taxon>
        <taxon>Acidimicrobiaceae</taxon>
        <taxon>Aciditerrimonas</taxon>
    </lineage>
</organism>
<feature type="region of interest" description="Disordered" evidence="1">
    <location>
        <begin position="407"/>
        <end position="437"/>
    </location>
</feature>
<dbReference type="SUPFAM" id="SSF53790">
    <property type="entry name" value="Tetrapyrrole methylase"/>
    <property type="match status" value="1"/>
</dbReference>
<dbReference type="PANTHER" id="PTHR30522">
    <property type="entry name" value="NUCLEOSIDE TRIPHOSPHATE PYROPHOSPHOHYDROLASE"/>
    <property type="match status" value="1"/>
</dbReference>
<dbReference type="PANTHER" id="PTHR30522:SF0">
    <property type="entry name" value="NUCLEOSIDE TRIPHOSPHATE PYROPHOSPHOHYDROLASE"/>
    <property type="match status" value="1"/>
</dbReference>
<gene>
    <name evidence="4" type="ORF">ACFFRE_00900</name>
</gene>
<evidence type="ECO:0000259" key="2">
    <source>
        <dbReference type="Pfam" id="PF00590"/>
    </source>
</evidence>
<keyword evidence="5" id="KW-1185">Reference proteome</keyword>
<dbReference type="SUPFAM" id="SSF101386">
    <property type="entry name" value="all-alpha NTP pyrophosphatases"/>
    <property type="match status" value="1"/>
</dbReference>
<evidence type="ECO:0000313" key="5">
    <source>
        <dbReference type="Proteomes" id="UP001589788"/>
    </source>
</evidence>
<dbReference type="CDD" id="cd11528">
    <property type="entry name" value="NTP-PPase_MazG_Nterm"/>
    <property type="match status" value="1"/>
</dbReference>
<feature type="compositionally biased region" description="Low complexity" evidence="1">
    <location>
        <begin position="424"/>
        <end position="437"/>
    </location>
</feature>
<dbReference type="Pfam" id="PF00590">
    <property type="entry name" value="TP_methylase"/>
    <property type="match status" value="1"/>
</dbReference>
<dbReference type="InterPro" id="IPR035013">
    <property type="entry name" value="YabN_N"/>
</dbReference>
<feature type="domain" description="NTP pyrophosphohydrolase MazG-like" evidence="3">
    <location>
        <begin position="261"/>
        <end position="351"/>
    </location>
</feature>
<name>A0ABV6C368_9ACTN</name>
<proteinExistence type="predicted"/>
<dbReference type="InterPro" id="IPR048015">
    <property type="entry name" value="NTP-PPase_MazG-like_N"/>
</dbReference>
<dbReference type="InterPro" id="IPR004518">
    <property type="entry name" value="MazG-like_dom"/>
</dbReference>
<dbReference type="InterPro" id="IPR011551">
    <property type="entry name" value="NTP_PyrPHydrolase_MazG"/>
</dbReference>
<dbReference type="InterPro" id="IPR000878">
    <property type="entry name" value="4pyrrol_Mease"/>
</dbReference>
<dbReference type="Gene3D" id="1.10.287.1080">
    <property type="entry name" value="MazG-like"/>
    <property type="match status" value="1"/>
</dbReference>
<feature type="domain" description="Tetrapyrrole methylase" evidence="2">
    <location>
        <begin position="9"/>
        <end position="145"/>
    </location>
</feature>
<evidence type="ECO:0000313" key="4">
    <source>
        <dbReference type="EMBL" id="MFC0080714.1"/>
    </source>
</evidence>
<accession>A0ABV6C368</accession>
<reference evidence="4 5" key="1">
    <citation type="submission" date="2024-09" db="EMBL/GenBank/DDBJ databases">
        <authorList>
            <person name="Sun Q."/>
            <person name="Mori K."/>
        </authorList>
    </citation>
    <scope>NUCLEOTIDE SEQUENCE [LARGE SCALE GENOMIC DNA]</scope>
    <source>
        <strain evidence="4 5">JCM 15389</strain>
    </source>
</reference>